<protein>
    <submittedName>
        <fullName evidence="4">DUF2384 domain-containing protein</fullName>
    </submittedName>
</protein>
<dbReference type="Pfam" id="PF20432">
    <property type="entry name" value="Xre-like-HTH"/>
    <property type="match status" value="1"/>
</dbReference>
<sequence length="191" mass="21357">MDPATARDTSTRERKSDFDQMNPEEKLLRAIFGEKSESGHRGKRKRTVSVSDFEEIFRAPPWQRIEMIREGISARDVKHLQERLGIPQSVLLESLRMSTATLNRKVSKQENLSPEDSERVLGVSKLVGQVAEIVRQSGDAQGFDAASWLATWLQQSVPALGSARPIDFIDTLEGQAMVSQLLARMQSGAYS</sequence>
<dbReference type="GO" id="GO:0003677">
    <property type="term" value="F:DNA binding"/>
    <property type="evidence" value="ECO:0007669"/>
    <property type="project" value="InterPro"/>
</dbReference>
<dbReference type="EMBL" id="WBVX01000067">
    <property type="protein sequence ID" value="KAB2674280.1"/>
    <property type="molecule type" value="Genomic_DNA"/>
</dbReference>
<evidence type="ECO:0000259" key="2">
    <source>
        <dbReference type="Pfam" id="PF09722"/>
    </source>
</evidence>
<feature type="domain" description="Antitoxin Xre-like helix-turn-helix" evidence="3">
    <location>
        <begin position="64"/>
        <end position="122"/>
    </location>
</feature>
<evidence type="ECO:0000259" key="3">
    <source>
        <dbReference type="Pfam" id="PF20432"/>
    </source>
</evidence>
<dbReference type="InterPro" id="IPR024467">
    <property type="entry name" value="Xre/MbcA/ParS-like_toxin-bd"/>
</dbReference>
<dbReference type="Pfam" id="PF09722">
    <property type="entry name" value="Xre_MbcA_ParS_C"/>
    <property type="match status" value="1"/>
</dbReference>
<name>A0A6L3Y7T3_9HYPH</name>
<feature type="domain" description="Antitoxin Xre/MbcA/ParS-like toxin-binding" evidence="2">
    <location>
        <begin position="146"/>
        <end position="188"/>
    </location>
</feature>
<accession>A0A6L3Y7T3</accession>
<dbReference type="InterPro" id="IPR046847">
    <property type="entry name" value="Xre-like_HTH"/>
</dbReference>
<dbReference type="NCBIfam" id="TIGR02293">
    <property type="entry name" value="TAS_TIGR02293"/>
    <property type="match status" value="1"/>
</dbReference>
<feature type="compositionally biased region" description="Basic and acidic residues" evidence="1">
    <location>
        <begin position="9"/>
        <end position="24"/>
    </location>
</feature>
<evidence type="ECO:0000256" key="1">
    <source>
        <dbReference type="SAM" id="MobiDB-lite"/>
    </source>
</evidence>
<reference evidence="4 5" key="1">
    <citation type="submission" date="2019-09" db="EMBL/GenBank/DDBJ databases">
        <title>Taxonomic organization of the family Brucellaceae based on a phylogenomic approach.</title>
        <authorList>
            <person name="Leclercq S."/>
            <person name="Cloeckaert A."/>
            <person name="Zygmunt M.S."/>
        </authorList>
    </citation>
    <scope>NUCLEOTIDE SEQUENCE [LARGE SCALE GENOMIC DNA]</scope>
    <source>
        <strain evidence="4 5">WS1830</strain>
    </source>
</reference>
<dbReference type="AlphaFoldDB" id="A0A6L3Y7T3"/>
<evidence type="ECO:0000313" key="5">
    <source>
        <dbReference type="Proteomes" id="UP000481643"/>
    </source>
</evidence>
<comment type="caution">
    <text evidence="4">The sequence shown here is derived from an EMBL/GenBank/DDBJ whole genome shotgun (WGS) entry which is preliminary data.</text>
</comment>
<organism evidence="4 5">
    <name type="scientific">Brucella tritici</name>
    <dbReference type="NCBI Taxonomy" id="94626"/>
    <lineage>
        <taxon>Bacteria</taxon>
        <taxon>Pseudomonadati</taxon>
        <taxon>Pseudomonadota</taxon>
        <taxon>Alphaproteobacteria</taxon>
        <taxon>Hyphomicrobiales</taxon>
        <taxon>Brucellaceae</taxon>
        <taxon>Brucella/Ochrobactrum group</taxon>
        <taxon>Brucella</taxon>
    </lineage>
</organism>
<dbReference type="RefSeq" id="WP_055976358.1">
    <property type="nucleotide sequence ID" value="NZ_WBVX01000067.1"/>
</dbReference>
<dbReference type="Proteomes" id="UP000481643">
    <property type="component" value="Unassembled WGS sequence"/>
</dbReference>
<evidence type="ECO:0000313" key="4">
    <source>
        <dbReference type="EMBL" id="KAB2674280.1"/>
    </source>
</evidence>
<feature type="region of interest" description="Disordered" evidence="1">
    <location>
        <begin position="1"/>
        <end position="24"/>
    </location>
</feature>
<proteinExistence type="predicted"/>
<dbReference type="InterPro" id="IPR011979">
    <property type="entry name" value="Antitox_Xre"/>
</dbReference>
<gene>
    <name evidence="4" type="ORF">F9L08_28645</name>
</gene>